<evidence type="ECO:0000256" key="2">
    <source>
        <dbReference type="ARBA" id="ARBA00022737"/>
    </source>
</evidence>
<evidence type="ECO:0000256" key="1">
    <source>
        <dbReference type="ARBA" id="ARBA00022614"/>
    </source>
</evidence>
<dbReference type="Gene3D" id="3.80.10.10">
    <property type="entry name" value="Ribonuclease Inhibitor"/>
    <property type="match status" value="1"/>
</dbReference>
<dbReference type="OrthoDB" id="630895at2759"/>
<dbReference type="InterPro" id="IPR001611">
    <property type="entry name" value="Leu-rich_rpt"/>
</dbReference>
<evidence type="ECO:0000313" key="5">
    <source>
        <dbReference type="EMBL" id="GBG71581.1"/>
    </source>
</evidence>
<dbReference type="SMART" id="SM00369">
    <property type="entry name" value="LRR_TYP"/>
    <property type="match status" value="4"/>
</dbReference>
<organism evidence="5 6">
    <name type="scientific">Chara braunii</name>
    <name type="common">Braun's stonewort</name>
    <dbReference type="NCBI Taxonomy" id="69332"/>
    <lineage>
        <taxon>Eukaryota</taxon>
        <taxon>Viridiplantae</taxon>
        <taxon>Streptophyta</taxon>
        <taxon>Charophyceae</taxon>
        <taxon>Charales</taxon>
        <taxon>Characeae</taxon>
        <taxon>Chara</taxon>
    </lineage>
</organism>
<proteinExistence type="predicted"/>
<keyword evidence="4" id="KW-0442">Lipid degradation</keyword>
<dbReference type="EMBL" id="BFEA01000149">
    <property type="protein sequence ID" value="GBG71581.1"/>
    <property type="molecule type" value="Genomic_DNA"/>
</dbReference>
<evidence type="ECO:0000256" key="3">
    <source>
        <dbReference type="ARBA" id="ARBA00022801"/>
    </source>
</evidence>
<comment type="caution">
    <text evidence="5">The sequence shown here is derived from an EMBL/GenBank/DDBJ whole genome shotgun (WGS) entry which is preliminary data.</text>
</comment>
<dbReference type="GO" id="GO:0016042">
    <property type="term" value="P:lipid catabolic process"/>
    <property type="evidence" value="ECO:0007669"/>
    <property type="project" value="UniProtKB-KW"/>
</dbReference>
<dbReference type="AlphaFoldDB" id="A0A388KNG3"/>
<accession>A0A388KNG3</accession>
<keyword evidence="4" id="KW-0443">Lipid metabolism</keyword>
<keyword evidence="1" id="KW-0433">Leucine-rich repeat</keyword>
<dbReference type="InterPro" id="IPR032675">
    <property type="entry name" value="LRR_dom_sf"/>
</dbReference>
<sequence>MWPTAWSKRQLETFHLVLGFGEVGGNGCDGGTGGGPLPAAATAGPTWSQFGTAAAAAVPKPGTAAAISPSCDPDPDLRCQHWVEFDWTVGEDESTVALKLQSQVMVALPAPEDWVRVRLVDTGMTIVTEGEEGESSWTFQPKIAVKMAVEKRREPLRVLRICRTSGTGGGGGTYVDAGLSLAKVFPGDSLEAVAHLSIPEGPVGIWTTRIQQWRSLITLNLSSCGLTVLPPEISALTGLQKLYLDNNKLATLPVELGLLGELRVLRADQNTLISVPIELRQCSKLVELSLEQNKLVRPLLDFRTMLKLQTLRLFGNPLDFLPEILPCKSLRYLSLANVRIEASEDLSVVSVTVETDASAAAGYFTAAKHKLSTFFSLVFRYSSCQVYILALKSVF</sequence>
<dbReference type="GO" id="GO:0016020">
    <property type="term" value="C:membrane"/>
    <property type="evidence" value="ECO:0007669"/>
    <property type="project" value="TreeGrafter"/>
</dbReference>
<dbReference type="Gramene" id="GBG71581">
    <property type="protein sequence ID" value="GBG71581"/>
    <property type="gene ID" value="CBR_g8997"/>
</dbReference>
<reference evidence="5 6" key="1">
    <citation type="journal article" date="2018" name="Cell">
        <title>The Chara Genome: Secondary Complexity and Implications for Plant Terrestrialization.</title>
        <authorList>
            <person name="Nishiyama T."/>
            <person name="Sakayama H."/>
            <person name="Vries J.D."/>
            <person name="Buschmann H."/>
            <person name="Saint-Marcoux D."/>
            <person name="Ullrich K.K."/>
            <person name="Haas F.B."/>
            <person name="Vanderstraeten L."/>
            <person name="Becker D."/>
            <person name="Lang D."/>
            <person name="Vosolsobe S."/>
            <person name="Rombauts S."/>
            <person name="Wilhelmsson P.K.I."/>
            <person name="Janitza P."/>
            <person name="Kern R."/>
            <person name="Heyl A."/>
            <person name="Rumpler F."/>
            <person name="Villalobos L.I.A.C."/>
            <person name="Clay J.M."/>
            <person name="Skokan R."/>
            <person name="Toyoda A."/>
            <person name="Suzuki Y."/>
            <person name="Kagoshima H."/>
            <person name="Schijlen E."/>
            <person name="Tajeshwar N."/>
            <person name="Catarino B."/>
            <person name="Hetherington A.J."/>
            <person name="Saltykova A."/>
            <person name="Bonnot C."/>
            <person name="Breuninger H."/>
            <person name="Symeonidi A."/>
            <person name="Radhakrishnan G.V."/>
            <person name="Van Nieuwerburgh F."/>
            <person name="Deforce D."/>
            <person name="Chang C."/>
            <person name="Karol K.G."/>
            <person name="Hedrich R."/>
            <person name="Ulvskov P."/>
            <person name="Glockner G."/>
            <person name="Delwiche C.F."/>
            <person name="Petrasek J."/>
            <person name="Van de Peer Y."/>
            <person name="Friml J."/>
            <person name="Beilby M."/>
            <person name="Dolan L."/>
            <person name="Kohara Y."/>
            <person name="Sugano S."/>
            <person name="Fujiyama A."/>
            <person name="Delaux P.-M."/>
            <person name="Quint M."/>
            <person name="TheiBen G."/>
            <person name="Hagemann M."/>
            <person name="Harholt J."/>
            <person name="Dunand C."/>
            <person name="Zachgo S."/>
            <person name="Langdale J."/>
            <person name="Maumus F."/>
            <person name="Straeten D.V.D."/>
            <person name="Gould S.B."/>
            <person name="Rensing S.A."/>
        </authorList>
    </citation>
    <scope>NUCLEOTIDE SEQUENCE [LARGE SCALE GENOMIC DNA]</scope>
    <source>
        <strain evidence="5 6">S276</strain>
    </source>
</reference>
<evidence type="ECO:0000256" key="4">
    <source>
        <dbReference type="ARBA" id="ARBA00022963"/>
    </source>
</evidence>
<dbReference type="GO" id="GO:0006631">
    <property type="term" value="P:fatty acid metabolic process"/>
    <property type="evidence" value="ECO:0007669"/>
    <property type="project" value="TreeGrafter"/>
</dbReference>
<dbReference type="PROSITE" id="PS51450">
    <property type="entry name" value="LRR"/>
    <property type="match status" value="1"/>
</dbReference>
<dbReference type="SUPFAM" id="SSF52058">
    <property type="entry name" value="L domain-like"/>
    <property type="match status" value="1"/>
</dbReference>
<dbReference type="Proteomes" id="UP000265515">
    <property type="component" value="Unassembled WGS sequence"/>
</dbReference>
<protein>
    <submittedName>
        <fullName evidence="5">Uncharacterized protein</fullName>
    </submittedName>
</protein>
<dbReference type="GO" id="GO:0004620">
    <property type="term" value="F:phospholipase activity"/>
    <property type="evidence" value="ECO:0007669"/>
    <property type="project" value="TreeGrafter"/>
</dbReference>
<keyword evidence="2" id="KW-0677">Repeat</keyword>
<keyword evidence="6" id="KW-1185">Reference proteome</keyword>
<dbReference type="InterPro" id="IPR003591">
    <property type="entry name" value="Leu-rich_rpt_typical-subtyp"/>
</dbReference>
<dbReference type="InterPro" id="IPR025875">
    <property type="entry name" value="Leu-rich_rpt_4"/>
</dbReference>
<dbReference type="OMA" id="ENCEAIV"/>
<dbReference type="PANTHER" id="PTHR24185">
    <property type="entry name" value="CALCIUM-INDEPENDENT PHOSPHOLIPASE A2-GAMMA"/>
    <property type="match status" value="1"/>
</dbReference>
<dbReference type="PANTHER" id="PTHR24185:SF1">
    <property type="entry name" value="CALCIUM-INDEPENDENT PHOSPHOLIPASE A2-GAMMA"/>
    <property type="match status" value="1"/>
</dbReference>
<evidence type="ECO:0000313" key="6">
    <source>
        <dbReference type="Proteomes" id="UP000265515"/>
    </source>
</evidence>
<dbReference type="Pfam" id="PF12799">
    <property type="entry name" value="LRR_4"/>
    <property type="match status" value="1"/>
</dbReference>
<name>A0A388KNG3_CHABU</name>
<keyword evidence="3" id="KW-0378">Hydrolase</keyword>
<dbReference type="STRING" id="69332.A0A388KNG3"/>
<gene>
    <name evidence="5" type="ORF">CBR_g8997</name>
</gene>